<comment type="caution">
    <text evidence="1">The sequence shown here is derived from an EMBL/GenBank/DDBJ whole genome shotgun (WGS) entry which is preliminary data.</text>
</comment>
<gene>
    <name evidence="1" type="ORF">KQP761_LOCUS32760</name>
</gene>
<protein>
    <recommendedName>
        <fullName evidence="3">Serine aminopeptidase S33 domain-containing protein</fullName>
    </recommendedName>
</protein>
<reference evidence="1" key="1">
    <citation type="submission" date="2021-02" db="EMBL/GenBank/DDBJ databases">
        <authorList>
            <person name="Nowell W R."/>
        </authorList>
    </citation>
    <scope>NUCLEOTIDE SEQUENCE</scope>
</reference>
<evidence type="ECO:0000313" key="2">
    <source>
        <dbReference type="Proteomes" id="UP000663834"/>
    </source>
</evidence>
<organism evidence="1 2">
    <name type="scientific">Rotaria magnacalcarata</name>
    <dbReference type="NCBI Taxonomy" id="392030"/>
    <lineage>
        <taxon>Eukaryota</taxon>
        <taxon>Metazoa</taxon>
        <taxon>Spiralia</taxon>
        <taxon>Gnathifera</taxon>
        <taxon>Rotifera</taxon>
        <taxon>Eurotatoria</taxon>
        <taxon>Bdelloidea</taxon>
        <taxon>Philodinida</taxon>
        <taxon>Philodinidae</taxon>
        <taxon>Rotaria</taxon>
    </lineage>
</organism>
<dbReference type="InterPro" id="IPR029058">
    <property type="entry name" value="AB_hydrolase_fold"/>
</dbReference>
<sequence length="287" mass="32454">MVLSLLVIEYFLNITLKKILFAVPHSSHYTLTSHNDHLFWLPSDRNAIEATSIPCMLFSPIQEAQFFLIWCHGNGEDISTRYKQHVIVSQELQAHILVFEYPSYGLSKGKISSLSEALVDAHAQRAYSFVRDKIQWPTDRIIIYGHSLGSGPASHIASTQSVGGLILQSPYMSISNLVRENVGILASLLTVSFWDNNKAMQRISCPTLFIHGQLDTVIPFNHSQILFNSLNHTNKKEFVMLANDDHSSISVPVILMHTKAFLNKYIQQITKPMPAVKLNQFLENLKH</sequence>
<dbReference type="Pfam" id="PF05677">
    <property type="entry name" value="DUF818"/>
    <property type="match status" value="1"/>
</dbReference>
<evidence type="ECO:0000313" key="1">
    <source>
        <dbReference type="EMBL" id="CAF1664324.1"/>
    </source>
</evidence>
<evidence type="ECO:0008006" key="3">
    <source>
        <dbReference type="Google" id="ProtNLM"/>
    </source>
</evidence>
<dbReference type="Proteomes" id="UP000663834">
    <property type="component" value="Unassembled WGS sequence"/>
</dbReference>
<name>A0A816FQM0_9BILA</name>
<dbReference type="PANTHER" id="PTHR12277:SF81">
    <property type="entry name" value="PROTEIN ABHD13"/>
    <property type="match status" value="1"/>
</dbReference>
<proteinExistence type="predicted"/>
<dbReference type="Gene3D" id="3.40.50.1820">
    <property type="entry name" value="alpha/beta hydrolase"/>
    <property type="match status" value="1"/>
</dbReference>
<dbReference type="PANTHER" id="PTHR12277">
    <property type="entry name" value="ALPHA/BETA HYDROLASE DOMAIN-CONTAINING PROTEIN"/>
    <property type="match status" value="1"/>
</dbReference>
<dbReference type="EMBL" id="CAJNOW010018314">
    <property type="protein sequence ID" value="CAF1664324.1"/>
    <property type="molecule type" value="Genomic_DNA"/>
</dbReference>
<accession>A0A816FQM0</accession>
<dbReference type="AlphaFoldDB" id="A0A816FQM0"/>
<dbReference type="SUPFAM" id="SSF53474">
    <property type="entry name" value="alpha/beta-Hydrolases"/>
    <property type="match status" value="1"/>
</dbReference>
<dbReference type="OrthoDB" id="10249433at2759"/>
<dbReference type="InterPro" id="IPR008536">
    <property type="entry name" value="DUF818"/>
</dbReference>